<dbReference type="InterPro" id="IPR038717">
    <property type="entry name" value="Tc1-like_DDE_dom"/>
</dbReference>
<dbReference type="EMBL" id="BLAL01000254">
    <property type="protein sequence ID" value="GES96920.1"/>
    <property type="molecule type" value="Genomic_DNA"/>
</dbReference>
<name>A0A8H3QYB7_9GLOM</name>
<gene>
    <name evidence="2" type="ORF">RCL2_002352200</name>
</gene>
<reference evidence="2" key="1">
    <citation type="submission" date="2019-10" db="EMBL/GenBank/DDBJ databases">
        <title>Conservation and host-specific expression of non-tandemly repeated heterogenous ribosome RNA gene in arbuscular mycorrhizal fungi.</title>
        <authorList>
            <person name="Maeda T."/>
            <person name="Kobayashi Y."/>
            <person name="Nakagawa T."/>
            <person name="Ezawa T."/>
            <person name="Yamaguchi K."/>
            <person name="Bino T."/>
            <person name="Nishimoto Y."/>
            <person name="Shigenobu S."/>
            <person name="Kawaguchi M."/>
        </authorList>
    </citation>
    <scope>NUCLEOTIDE SEQUENCE</scope>
    <source>
        <strain evidence="2">HR1</strain>
    </source>
</reference>
<dbReference type="InterPro" id="IPR036397">
    <property type="entry name" value="RNaseH_sf"/>
</dbReference>
<sequence length="324" mass="38387">MSKELSEDLRWRVVYLYADSCSIIDIANTLYMSKSSLQKKAYERSEIIRAHYLSVIIESYIPNQLIFIDESAKDERSLSRFYGYSPQNIRACKKVVFVRGKRYTILPALTLDGFVAIDIFEGVCDKKRFIDFILDQVVPIMNSYPSSNSIIVMNNTRIHHDANLISILEGLGCRVIFLPSYSLDYNPIKTAFSTDEMVQFMIKEKKNNNDYYHILVEGGKRTFWENVVMKVNLKYKSRFIGNQVKEKFQGIIRDCRLMKMYIDRDSKGKKTRNGKLYYEQFEDFFWKKKESKYDIKHHENVERRREIVTLSKKRNLEEKDKDHI</sequence>
<evidence type="ECO:0000259" key="1">
    <source>
        <dbReference type="Pfam" id="PF13358"/>
    </source>
</evidence>
<protein>
    <submittedName>
        <fullName evidence="2">TPR domain-containing protein</fullName>
    </submittedName>
</protein>
<dbReference type="PANTHER" id="PTHR46564">
    <property type="entry name" value="TRANSPOSASE"/>
    <property type="match status" value="1"/>
</dbReference>
<dbReference type="GO" id="GO:0003676">
    <property type="term" value="F:nucleic acid binding"/>
    <property type="evidence" value="ECO:0007669"/>
    <property type="project" value="InterPro"/>
</dbReference>
<comment type="caution">
    <text evidence="2">The sequence shown here is derived from an EMBL/GenBank/DDBJ whole genome shotgun (WGS) entry which is preliminary data.</text>
</comment>
<dbReference type="OrthoDB" id="2266637at2759"/>
<evidence type="ECO:0000313" key="2">
    <source>
        <dbReference type="EMBL" id="GES96920.1"/>
    </source>
</evidence>
<evidence type="ECO:0000313" key="3">
    <source>
        <dbReference type="Proteomes" id="UP000615446"/>
    </source>
</evidence>
<accession>A0A8H3QYB7</accession>
<feature type="domain" description="Tc1-like transposase DDE" evidence="1">
    <location>
        <begin position="64"/>
        <end position="193"/>
    </location>
</feature>
<dbReference type="PANTHER" id="PTHR46564:SF1">
    <property type="entry name" value="TRANSPOSASE"/>
    <property type="match status" value="1"/>
</dbReference>
<dbReference type="Proteomes" id="UP000615446">
    <property type="component" value="Unassembled WGS sequence"/>
</dbReference>
<organism evidence="2 3">
    <name type="scientific">Rhizophagus clarus</name>
    <dbReference type="NCBI Taxonomy" id="94130"/>
    <lineage>
        <taxon>Eukaryota</taxon>
        <taxon>Fungi</taxon>
        <taxon>Fungi incertae sedis</taxon>
        <taxon>Mucoromycota</taxon>
        <taxon>Glomeromycotina</taxon>
        <taxon>Glomeromycetes</taxon>
        <taxon>Glomerales</taxon>
        <taxon>Glomeraceae</taxon>
        <taxon>Rhizophagus</taxon>
    </lineage>
</organism>
<dbReference type="AlphaFoldDB" id="A0A8H3QYB7"/>
<dbReference type="Pfam" id="PF13358">
    <property type="entry name" value="DDE_3"/>
    <property type="match status" value="1"/>
</dbReference>
<dbReference type="Gene3D" id="3.30.420.10">
    <property type="entry name" value="Ribonuclease H-like superfamily/Ribonuclease H"/>
    <property type="match status" value="1"/>
</dbReference>
<proteinExistence type="predicted"/>